<dbReference type="PROSITE" id="PS51257">
    <property type="entry name" value="PROKAR_LIPOPROTEIN"/>
    <property type="match status" value="1"/>
</dbReference>
<comment type="caution">
    <text evidence="2">The sequence shown here is derived from an EMBL/GenBank/DDBJ whole genome shotgun (WGS) entry which is preliminary data.</text>
</comment>
<keyword evidence="1" id="KW-0732">Signal</keyword>
<evidence type="ECO:0000256" key="1">
    <source>
        <dbReference type="SAM" id="SignalP"/>
    </source>
</evidence>
<dbReference type="Proteomes" id="UP000474757">
    <property type="component" value="Unassembled WGS sequence"/>
</dbReference>
<evidence type="ECO:0000313" key="2">
    <source>
        <dbReference type="EMBL" id="NDV00461.1"/>
    </source>
</evidence>
<evidence type="ECO:0000313" key="3">
    <source>
        <dbReference type="Proteomes" id="UP000474757"/>
    </source>
</evidence>
<feature type="chain" id="PRO_5025434919" description="Transferrin-binding protein B C-lobe/N-lobe beta barrel domain-containing protein" evidence="1">
    <location>
        <begin position="23"/>
        <end position="217"/>
    </location>
</feature>
<gene>
    <name evidence="2" type="ORF">GZA08_05690</name>
</gene>
<dbReference type="Gene3D" id="2.40.160.90">
    <property type="match status" value="1"/>
</dbReference>
<dbReference type="RefSeq" id="WP_163890799.1">
    <property type="nucleotide sequence ID" value="NZ_JAAFYS010000001.1"/>
</dbReference>
<keyword evidence="3" id="KW-1185">Reference proteome</keyword>
<reference evidence="2 3" key="1">
    <citation type="submission" date="2020-02" db="EMBL/GenBank/DDBJ databases">
        <title>Pseudoroseicyclus tamarix, sp. nov., isolated from offshore sediment of a Tamarix chinensis forest.</title>
        <authorList>
            <person name="Gai Y."/>
        </authorList>
    </citation>
    <scope>NUCLEOTIDE SEQUENCE [LARGE SCALE GENOMIC DNA]</scope>
    <source>
        <strain evidence="2 3">CLL3-39</strain>
    </source>
</reference>
<proteinExistence type="predicted"/>
<dbReference type="AlphaFoldDB" id="A0A6B2JGW4"/>
<accession>A0A6B2JGW4</accession>
<dbReference type="EMBL" id="JAAGAB010000001">
    <property type="protein sequence ID" value="NDV00461.1"/>
    <property type="molecule type" value="Genomic_DNA"/>
</dbReference>
<protein>
    <recommendedName>
        <fullName evidence="4">Transferrin-binding protein B C-lobe/N-lobe beta barrel domain-containing protein</fullName>
    </recommendedName>
</protein>
<organism evidence="2 3">
    <name type="scientific">Pseudoroseicyclus tamaricis</name>
    <dbReference type="NCBI Taxonomy" id="2705421"/>
    <lineage>
        <taxon>Bacteria</taxon>
        <taxon>Pseudomonadati</taxon>
        <taxon>Pseudomonadota</taxon>
        <taxon>Alphaproteobacteria</taxon>
        <taxon>Rhodobacterales</taxon>
        <taxon>Paracoccaceae</taxon>
        <taxon>Pseudoroseicyclus</taxon>
    </lineage>
</organism>
<dbReference type="InterPro" id="IPR011250">
    <property type="entry name" value="OMP/PagP_B-barrel"/>
</dbReference>
<feature type="signal peptide" evidence="1">
    <location>
        <begin position="1"/>
        <end position="22"/>
    </location>
</feature>
<evidence type="ECO:0008006" key="4">
    <source>
        <dbReference type="Google" id="ProtNLM"/>
    </source>
</evidence>
<name>A0A6B2JGW4_9RHOB</name>
<sequence>MRLTAYAFLAVPLVAAACSATGVGTPTPNNPVPVDPAPADPSPYVPGPIFDLEAPTNSASFYGPEAATDFEIFNYRNEAQEVATSLPAYGTANYDGSFASIIDSSGDYSTLFGDVDLDVNFGTKDVTGSFHNLGARKSELEYFDVNGELYVAGDLSGAGIDADVAGVLESGVDVYYVDAALAAELTENGNSMLGIIGGSFYDEDDNEIPLGGVMHAD</sequence>
<dbReference type="SUPFAM" id="SSF56925">
    <property type="entry name" value="OMPA-like"/>
    <property type="match status" value="1"/>
</dbReference>